<keyword evidence="2" id="KW-1185">Reference proteome</keyword>
<sequence>MDRLSPPHSKPVPNPLSLFAQTVTNHNGHNFPSTSCFFPWRIGPLTHKKNPLHTFPPPSKSLFTLNCTSERIGDDILSTSSAYEVLGVVPNCSPAELKAAFRTRVKQYHPDVRKDGELSDTMIRHVIQAYQILSKYTKTAIIERECLDPFDEPECEAFDIFINEVLCVGKGCPYSCVERAPHAFRFVSSTGTARATSQGHGEDYQVQLAVGQCPRSCIHYVTPSQRVVLEELLDSILDMPYDTSAEADLLYSLIVKAKFENNRYQKPKKQPKVSTDRVDWF</sequence>
<evidence type="ECO:0000313" key="2">
    <source>
        <dbReference type="Proteomes" id="UP001060215"/>
    </source>
</evidence>
<evidence type="ECO:0000313" key="1">
    <source>
        <dbReference type="EMBL" id="KAI8028407.1"/>
    </source>
</evidence>
<comment type="caution">
    <text evidence="1">The sequence shown here is derived from an EMBL/GenBank/DDBJ whole genome shotgun (WGS) entry which is preliminary data.</text>
</comment>
<gene>
    <name evidence="1" type="ORF">LOK49_LG02G02127</name>
</gene>
<dbReference type="Proteomes" id="UP001060215">
    <property type="component" value="Chromosome 3"/>
</dbReference>
<name>A0ACC0ITZ1_9ERIC</name>
<organism evidence="1 2">
    <name type="scientific">Camellia lanceoleosa</name>
    <dbReference type="NCBI Taxonomy" id="1840588"/>
    <lineage>
        <taxon>Eukaryota</taxon>
        <taxon>Viridiplantae</taxon>
        <taxon>Streptophyta</taxon>
        <taxon>Embryophyta</taxon>
        <taxon>Tracheophyta</taxon>
        <taxon>Spermatophyta</taxon>
        <taxon>Magnoliopsida</taxon>
        <taxon>eudicotyledons</taxon>
        <taxon>Gunneridae</taxon>
        <taxon>Pentapetalae</taxon>
        <taxon>asterids</taxon>
        <taxon>Ericales</taxon>
        <taxon>Theaceae</taxon>
        <taxon>Camellia</taxon>
    </lineage>
</organism>
<dbReference type="EMBL" id="CM045760">
    <property type="protein sequence ID" value="KAI8028407.1"/>
    <property type="molecule type" value="Genomic_DNA"/>
</dbReference>
<accession>A0ACC0ITZ1</accession>
<proteinExistence type="predicted"/>
<reference evidence="1 2" key="1">
    <citation type="journal article" date="2022" name="Plant J.">
        <title>Chromosome-level genome of Camellia lanceoleosa provides a valuable resource for understanding genome evolution and self-incompatibility.</title>
        <authorList>
            <person name="Gong W."/>
            <person name="Xiao S."/>
            <person name="Wang L."/>
            <person name="Liao Z."/>
            <person name="Chang Y."/>
            <person name="Mo W."/>
            <person name="Hu G."/>
            <person name="Li W."/>
            <person name="Zhao G."/>
            <person name="Zhu H."/>
            <person name="Hu X."/>
            <person name="Ji K."/>
            <person name="Xiang X."/>
            <person name="Song Q."/>
            <person name="Yuan D."/>
            <person name="Jin S."/>
            <person name="Zhang L."/>
        </authorList>
    </citation>
    <scope>NUCLEOTIDE SEQUENCE [LARGE SCALE GENOMIC DNA]</scope>
    <source>
        <strain evidence="1">SQ_2022a</strain>
    </source>
</reference>
<protein>
    <submittedName>
        <fullName evidence="1">Uncharacterized protein</fullName>
    </submittedName>
</protein>